<proteinExistence type="inferred from homology"/>
<dbReference type="Pfam" id="PF00026">
    <property type="entry name" value="Asp"/>
    <property type="match status" value="1"/>
</dbReference>
<dbReference type="PANTHER" id="PTHR47966:SF1">
    <property type="entry name" value="ASPARTYL PROTEINASE"/>
    <property type="match status" value="1"/>
</dbReference>
<protein>
    <recommendedName>
        <fullName evidence="4">Peptidase A1 domain-containing protein</fullName>
    </recommendedName>
</protein>
<reference evidence="5 6" key="1">
    <citation type="submission" date="2023-08" db="EMBL/GenBank/DDBJ databases">
        <title>Black Yeasts Isolated from many extreme environments.</title>
        <authorList>
            <person name="Coleine C."/>
            <person name="Stajich J.E."/>
            <person name="Selbmann L."/>
        </authorList>
    </citation>
    <scope>NUCLEOTIDE SEQUENCE [LARGE SCALE GENOMIC DNA]</scope>
    <source>
        <strain evidence="5 6">CCFEE 5885</strain>
    </source>
</reference>
<dbReference type="PRINTS" id="PR00792">
    <property type="entry name" value="PEPSIN"/>
</dbReference>
<dbReference type="Gene3D" id="2.40.70.10">
    <property type="entry name" value="Acid Proteases"/>
    <property type="match status" value="1"/>
</dbReference>
<dbReference type="InterPro" id="IPR001969">
    <property type="entry name" value="Aspartic_peptidase_AS"/>
</dbReference>
<comment type="caution">
    <text evidence="5">The sequence shown here is derived from an EMBL/GenBank/DDBJ whole genome shotgun (WGS) entry which is preliminary data.</text>
</comment>
<keyword evidence="3" id="KW-0378">Hydrolase</keyword>
<sequence length="210" mass="22474">MIAQKDITNPIWSVYLGSVKDLGDPDQGKSFYTFGNYDESVVKASGQSIGWAPVDSSNGFWMFSSASGSINGKTVEQSGNKAIADTGTTLMLMSDQFCEALYGAIDGAQNSRRYGGWIIPSTNIDQRPDVKVAVGDNMITIEKEQLGWADLGDGSGMVFGAVQSRGNLGFDILGDTFLICCYAIFDVGQKRFGVVQRADPTPVGQPGGRQ</sequence>
<evidence type="ECO:0000259" key="4">
    <source>
        <dbReference type="PROSITE" id="PS51767"/>
    </source>
</evidence>
<dbReference type="InterPro" id="IPR033121">
    <property type="entry name" value="PEPTIDASE_A1"/>
</dbReference>
<dbReference type="EMBL" id="JAVRRG010000002">
    <property type="protein sequence ID" value="KAK5102409.1"/>
    <property type="molecule type" value="Genomic_DNA"/>
</dbReference>
<accession>A0ABR0KPA3</accession>
<feature type="domain" description="Peptidase A1" evidence="4">
    <location>
        <begin position="1"/>
        <end position="195"/>
    </location>
</feature>
<gene>
    <name evidence="5" type="ORF">LTR24_000320</name>
</gene>
<dbReference type="SUPFAM" id="SSF50630">
    <property type="entry name" value="Acid proteases"/>
    <property type="match status" value="1"/>
</dbReference>
<evidence type="ECO:0000256" key="3">
    <source>
        <dbReference type="RuleBase" id="RU000454"/>
    </source>
</evidence>
<dbReference type="InterPro" id="IPR021109">
    <property type="entry name" value="Peptidase_aspartic_dom_sf"/>
</dbReference>
<evidence type="ECO:0000256" key="2">
    <source>
        <dbReference type="ARBA" id="ARBA00022750"/>
    </source>
</evidence>
<keyword evidence="6" id="KW-1185">Reference proteome</keyword>
<name>A0ABR0KPA3_9EURO</name>
<keyword evidence="2 3" id="KW-0064">Aspartyl protease</keyword>
<keyword evidence="3" id="KW-0645">Protease</keyword>
<dbReference type="PROSITE" id="PS51767">
    <property type="entry name" value="PEPTIDASE_A1"/>
    <property type="match status" value="1"/>
</dbReference>
<dbReference type="PROSITE" id="PS00141">
    <property type="entry name" value="ASP_PROTEASE"/>
    <property type="match status" value="1"/>
</dbReference>
<dbReference type="InterPro" id="IPR001461">
    <property type="entry name" value="Aspartic_peptidase_A1"/>
</dbReference>
<evidence type="ECO:0000313" key="5">
    <source>
        <dbReference type="EMBL" id="KAK5102409.1"/>
    </source>
</evidence>
<evidence type="ECO:0000256" key="1">
    <source>
        <dbReference type="ARBA" id="ARBA00007447"/>
    </source>
</evidence>
<comment type="similarity">
    <text evidence="1 3">Belongs to the peptidase A1 family.</text>
</comment>
<organism evidence="5 6">
    <name type="scientific">Lithohypha guttulata</name>
    <dbReference type="NCBI Taxonomy" id="1690604"/>
    <lineage>
        <taxon>Eukaryota</taxon>
        <taxon>Fungi</taxon>
        <taxon>Dikarya</taxon>
        <taxon>Ascomycota</taxon>
        <taxon>Pezizomycotina</taxon>
        <taxon>Eurotiomycetes</taxon>
        <taxon>Chaetothyriomycetidae</taxon>
        <taxon>Chaetothyriales</taxon>
        <taxon>Trichomeriaceae</taxon>
        <taxon>Lithohypha</taxon>
    </lineage>
</organism>
<dbReference type="PANTHER" id="PTHR47966">
    <property type="entry name" value="BETA-SITE APP-CLEAVING ENZYME, ISOFORM A-RELATED"/>
    <property type="match status" value="1"/>
</dbReference>
<evidence type="ECO:0000313" key="6">
    <source>
        <dbReference type="Proteomes" id="UP001345013"/>
    </source>
</evidence>
<dbReference type="Proteomes" id="UP001345013">
    <property type="component" value="Unassembled WGS sequence"/>
</dbReference>